<evidence type="ECO:0000313" key="5">
    <source>
        <dbReference type="Proteomes" id="UP001595593"/>
    </source>
</evidence>
<dbReference type="InterPro" id="IPR011723">
    <property type="entry name" value="Znf/thioredoxin_put"/>
</dbReference>
<feature type="transmembrane region" description="Helical" evidence="2">
    <location>
        <begin position="273"/>
        <end position="294"/>
    </location>
</feature>
<accession>A0ABV7FXJ2</accession>
<evidence type="ECO:0000256" key="2">
    <source>
        <dbReference type="SAM" id="Phobius"/>
    </source>
</evidence>
<evidence type="ECO:0000259" key="3">
    <source>
        <dbReference type="Pfam" id="PF13717"/>
    </source>
</evidence>
<dbReference type="RefSeq" id="WP_379593611.1">
    <property type="nucleotide sequence ID" value="NZ_JBHRTN010000004.1"/>
</dbReference>
<keyword evidence="2" id="KW-0812">Transmembrane</keyword>
<proteinExistence type="predicted"/>
<keyword evidence="5" id="KW-1185">Reference proteome</keyword>
<evidence type="ECO:0000313" key="4">
    <source>
        <dbReference type="EMBL" id="MFC3123998.1"/>
    </source>
</evidence>
<feature type="region of interest" description="Disordered" evidence="1">
    <location>
        <begin position="85"/>
        <end position="263"/>
    </location>
</feature>
<dbReference type="EMBL" id="JBHRTN010000004">
    <property type="protein sequence ID" value="MFC3123998.1"/>
    <property type="molecule type" value="Genomic_DNA"/>
</dbReference>
<dbReference type="Pfam" id="PF13717">
    <property type="entry name" value="Zn_ribbon_4"/>
    <property type="match status" value="1"/>
</dbReference>
<comment type="caution">
    <text evidence="4">The sequence shown here is derived from an EMBL/GenBank/DDBJ whole genome shotgun (WGS) entry which is preliminary data.</text>
</comment>
<protein>
    <submittedName>
        <fullName evidence="4">Zinc-ribbon domain-containing protein</fullName>
    </submittedName>
</protein>
<keyword evidence="2" id="KW-1133">Transmembrane helix</keyword>
<keyword evidence="2" id="KW-0472">Membrane</keyword>
<feature type="compositionally biased region" description="Low complexity" evidence="1">
    <location>
        <begin position="129"/>
        <end position="139"/>
    </location>
</feature>
<reference evidence="5" key="1">
    <citation type="journal article" date="2019" name="Int. J. Syst. Evol. Microbiol.">
        <title>The Global Catalogue of Microorganisms (GCM) 10K type strain sequencing project: providing services to taxonomists for standard genome sequencing and annotation.</title>
        <authorList>
            <consortium name="The Broad Institute Genomics Platform"/>
            <consortium name="The Broad Institute Genome Sequencing Center for Infectious Disease"/>
            <person name="Wu L."/>
            <person name="Ma J."/>
        </authorList>
    </citation>
    <scope>NUCLEOTIDE SEQUENCE [LARGE SCALE GENOMIC DNA]</scope>
    <source>
        <strain evidence="5">KCTC 52094</strain>
    </source>
</reference>
<feature type="compositionally biased region" description="Basic residues" evidence="1">
    <location>
        <begin position="206"/>
        <end position="218"/>
    </location>
</feature>
<evidence type="ECO:0000256" key="1">
    <source>
        <dbReference type="SAM" id="MobiDB-lite"/>
    </source>
</evidence>
<dbReference type="NCBIfam" id="TIGR02098">
    <property type="entry name" value="MJ0042_CXXC"/>
    <property type="match status" value="1"/>
</dbReference>
<feature type="domain" description="Zinc finger/thioredoxin putative" evidence="3">
    <location>
        <begin position="47"/>
        <end position="81"/>
    </location>
</feature>
<name>A0ABV7FXJ2_9PROT</name>
<organism evidence="4 5">
    <name type="scientific">Teichococcus globiformis</name>
    <dbReference type="NCBI Taxonomy" id="2307229"/>
    <lineage>
        <taxon>Bacteria</taxon>
        <taxon>Pseudomonadati</taxon>
        <taxon>Pseudomonadota</taxon>
        <taxon>Alphaproteobacteria</taxon>
        <taxon>Acetobacterales</taxon>
        <taxon>Roseomonadaceae</taxon>
        <taxon>Roseomonas</taxon>
    </lineage>
</organism>
<gene>
    <name evidence="4" type="ORF">ACFOD4_02900</name>
</gene>
<sequence length="318" mass="32964">MPQGNATARAIMPPVLVDAVGCAMKRHAASRRGGLRAAAHPGIASRMRLECPACTATYDVPDSMASSPRELRCALCGHRWRPAAEMPASRAGAPEPRLPQRNDPGRAAPEEVSVPPPVTVRLPPATGLAPSPAAAIGISPAPPPPGAAMVEPASHPSGPTPRRGAGRAEGQFSGPLPRAAVHGARPETPTPEEAPAGKQGTAATGARRRHPLRPKQRSAGREIVPVGDAAARTGPEPASLMAEPARRLSTASREAPAPLLLPSPAPRPRRGRLLAAWALSLLLLIVAVAALWVWRGALRAAWPPAGWVIEPLERLLGG</sequence>
<dbReference type="Proteomes" id="UP001595593">
    <property type="component" value="Unassembled WGS sequence"/>
</dbReference>